<organism evidence="7 8">
    <name type="scientific">Bugula neritina</name>
    <name type="common">Brown bryozoan</name>
    <name type="synonym">Sertularia neritina</name>
    <dbReference type="NCBI Taxonomy" id="10212"/>
    <lineage>
        <taxon>Eukaryota</taxon>
        <taxon>Metazoa</taxon>
        <taxon>Spiralia</taxon>
        <taxon>Lophotrochozoa</taxon>
        <taxon>Bryozoa</taxon>
        <taxon>Gymnolaemata</taxon>
        <taxon>Cheilostomatida</taxon>
        <taxon>Flustrina</taxon>
        <taxon>Buguloidea</taxon>
        <taxon>Bugulidae</taxon>
        <taxon>Bugula</taxon>
    </lineage>
</organism>
<dbReference type="OrthoDB" id="341924at2759"/>
<dbReference type="PANTHER" id="PTHR48068">
    <property type="entry name" value="TAF9 RNA POLYMERASE II, TATA BOX-BINDING PROTEIN (TBP)-ASSOCIATED FACTOR"/>
    <property type="match status" value="1"/>
</dbReference>
<evidence type="ECO:0000256" key="4">
    <source>
        <dbReference type="ARBA" id="ARBA00023163"/>
    </source>
</evidence>
<evidence type="ECO:0000256" key="5">
    <source>
        <dbReference type="ARBA" id="ARBA00023242"/>
    </source>
</evidence>
<dbReference type="GO" id="GO:0005669">
    <property type="term" value="C:transcription factor TFIID complex"/>
    <property type="evidence" value="ECO:0007669"/>
    <property type="project" value="TreeGrafter"/>
</dbReference>
<dbReference type="GO" id="GO:0046982">
    <property type="term" value="F:protein heterodimerization activity"/>
    <property type="evidence" value="ECO:0007669"/>
    <property type="project" value="InterPro"/>
</dbReference>
<keyword evidence="3" id="KW-0805">Transcription regulation</keyword>
<evidence type="ECO:0000313" key="8">
    <source>
        <dbReference type="Proteomes" id="UP000593567"/>
    </source>
</evidence>
<keyword evidence="8" id="KW-1185">Reference proteome</keyword>
<sequence length="218" mass="23988">MTATGGTGNASNKSQTVPHEVQVIQAVLKDMGVTDYEPAVVNQLLDFTYRYTTDILDDAKAFSAHAGKKSIDVEDTKLAVQLKLDKSYTNPPPRELLLDVATHRNSQSLPLIKPYTGPKLPPDRYCLSAMNYQLRNSKRQVLSYNVQHTTVGRQVSKGSLLSPSVSYVNRPDSSNGRQPALYRQTSVTNAGGSIQQPFQGGMMTSTQSVKRKLDQVDE</sequence>
<feature type="region of interest" description="Disordered" evidence="6">
    <location>
        <begin position="193"/>
        <end position="218"/>
    </location>
</feature>
<dbReference type="PANTHER" id="PTHR48068:SF4">
    <property type="entry name" value="TATA-BOX BINDING PROTEIN ASSOCIATED FACTOR 9"/>
    <property type="match status" value="1"/>
</dbReference>
<proteinExistence type="inferred from homology"/>
<evidence type="ECO:0000256" key="2">
    <source>
        <dbReference type="ARBA" id="ARBA00007646"/>
    </source>
</evidence>
<dbReference type="FunFam" id="1.10.20.10:FF:000018">
    <property type="entry name" value="Transcription initiation factor TFIID subunit 9"/>
    <property type="match status" value="1"/>
</dbReference>
<accession>A0A7J7K5A1</accession>
<dbReference type="AlphaFoldDB" id="A0A7J7K5A1"/>
<feature type="compositionally biased region" description="Polar residues" evidence="6">
    <location>
        <begin position="193"/>
        <end position="208"/>
    </location>
</feature>
<dbReference type="EMBL" id="VXIV02001232">
    <property type="protein sequence ID" value="KAF6033810.1"/>
    <property type="molecule type" value="Genomic_DNA"/>
</dbReference>
<dbReference type="GO" id="GO:0003713">
    <property type="term" value="F:transcription coactivator activity"/>
    <property type="evidence" value="ECO:0007669"/>
    <property type="project" value="TreeGrafter"/>
</dbReference>
<dbReference type="InterPro" id="IPR009072">
    <property type="entry name" value="Histone-fold"/>
</dbReference>
<comment type="subcellular location">
    <subcellularLocation>
        <location evidence="1">Nucleus</location>
    </subcellularLocation>
</comment>
<dbReference type="InterPro" id="IPR051431">
    <property type="entry name" value="TFIID_subunit_9"/>
</dbReference>
<evidence type="ECO:0000256" key="6">
    <source>
        <dbReference type="SAM" id="MobiDB-lite"/>
    </source>
</evidence>
<dbReference type="CDD" id="cd07979">
    <property type="entry name" value="HFD_TAF9"/>
    <property type="match status" value="1"/>
</dbReference>
<gene>
    <name evidence="7" type="ORF">EB796_007882</name>
</gene>
<evidence type="ECO:0000256" key="1">
    <source>
        <dbReference type="ARBA" id="ARBA00004123"/>
    </source>
</evidence>
<keyword evidence="5" id="KW-0539">Nucleus</keyword>
<dbReference type="GO" id="GO:0051123">
    <property type="term" value="P:RNA polymerase II preinitiation complex assembly"/>
    <property type="evidence" value="ECO:0007669"/>
    <property type="project" value="TreeGrafter"/>
</dbReference>
<dbReference type="Pfam" id="PF02291">
    <property type="entry name" value="TFIID-31kDa"/>
    <property type="match status" value="1"/>
</dbReference>
<dbReference type="GO" id="GO:0016251">
    <property type="term" value="F:RNA polymerase II general transcription initiation factor activity"/>
    <property type="evidence" value="ECO:0007669"/>
    <property type="project" value="TreeGrafter"/>
</dbReference>
<dbReference type="InterPro" id="IPR003162">
    <property type="entry name" value="TFIID-31"/>
</dbReference>
<protein>
    <submittedName>
        <fullName evidence="7">TAF9B</fullName>
    </submittedName>
</protein>
<dbReference type="GO" id="GO:0000124">
    <property type="term" value="C:SAGA complex"/>
    <property type="evidence" value="ECO:0007669"/>
    <property type="project" value="TreeGrafter"/>
</dbReference>
<comment type="caution">
    <text evidence="7">The sequence shown here is derived from an EMBL/GenBank/DDBJ whole genome shotgun (WGS) entry which is preliminary data.</text>
</comment>
<comment type="similarity">
    <text evidence="2">Belongs to the TAF9 family.</text>
</comment>
<evidence type="ECO:0000313" key="7">
    <source>
        <dbReference type="EMBL" id="KAF6033810.1"/>
    </source>
</evidence>
<dbReference type="Proteomes" id="UP000593567">
    <property type="component" value="Unassembled WGS sequence"/>
</dbReference>
<reference evidence="7" key="1">
    <citation type="submission" date="2020-06" db="EMBL/GenBank/DDBJ databases">
        <title>Draft genome of Bugula neritina, a colonial animal packing powerful symbionts and potential medicines.</title>
        <authorList>
            <person name="Rayko M."/>
        </authorList>
    </citation>
    <scope>NUCLEOTIDE SEQUENCE [LARGE SCALE GENOMIC DNA]</scope>
    <source>
        <strain evidence="7">Kwan_BN1</strain>
    </source>
</reference>
<dbReference type="SUPFAM" id="SSF47113">
    <property type="entry name" value="Histone-fold"/>
    <property type="match status" value="1"/>
</dbReference>
<keyword evidence="4" id="KW-0804">Transcription</keyword>
<name>A0A7J7K5A1_BUGNE</name>
<evidence type="ECO:0000256" key="3">
    <source>
        <dbReference type="ARBA" id="ARBA00023015"/>
    </source>
</evidence>
<dbReference type="Gene3D" id="1.10.20.10">
    <property type="entry name" value="Histone, subunit A"/>
    <property type="match status" value="1"/>
</dbReference>